<dbReference type="InterPro" id="IPR036388">
    <property type="entry name" value="WH-like_DNA-bd_sf"/>
</dbReference>
<dbReference type="OrthoDB" id="9785707at2"/>
<dbReference type="STRING" id="1121457.SAMN02745161_2459"/>
<dbReference type="AlphaFoldDB" id="A0A1N6I6N9"/>
<dbReference type="NCBIfam" id="TIGR00732">
    <property type="entry name" value="dprA"/>
    <property type="match status" value="1"/>
</dbReference>
<evidence type="ECO:0000256" key="1">
    <source>
        <dbReference type="ARBA" id="ARBA00006525"/>
    </source>
</evidence>
<dbReference type="InterPro" id="IPR057666">
    <property type="entry name" value="DrpA_SLOG"/>
</dbReference>
<dbReference type="RefSeq" id="WP_074217232.1">
    <property type="nucleotide sequence ID" value="NZ_FSRG01000006.1"/>
</dbReference>
<dbReference type="GO" id="GO:0009294">
    <property type="term" value="P:DNA-mediated transformation"/>
    <property type="evidence" value="ECO:0007669"/>
    <property type="project" value="InterPro"/>
</dbReference>
<feature type="domain" description="DprA winged helix" evidence="3">
    <location>
        <begin position="495"/>
        <end position="545"/>
    </location>
</feature>
<sequence>MNASPVSCLATLSEERREEFWASLALRYTAGIGFRTAKRLLVEFGSASAALKDIKNWSSRASISAKVVEAVLSNRWREQARKEWDNAGQVACEVLLWSDSDYPELLREIPDPPLFLYYKGDASLLKNPAIGVVGSRRCSNDGIRTTEMLSKTLSASGVTTVSGLARGIDSVAHANALSGWGSTVAVLGTGISHVYPPENKDLFFDVAEQGIIVTEFPPNMPPEGRNFPLRNRIISGLSLGVLVVEALSKSGSLITARHALEQGREVFAVPGRMQSRTSSGCHELIRQGATAVFSCDDILVSIAPLLGISLDNFTRTGDIASVSSSVQPSAASPLPDFPEFKEDVNVAEVGAASELTAIDTESGISASGQSASEQAVPDMDSQEPIMNESVDVDISTVEWDVADCTNPESNQELSIEEQLRSIPEVIEIPLSSPAESVAFVADGISADEATSLESKSTEVEPDLSADEGVELPKAKLLVHADILPLEEKVIDLDAPLEDQIILLLTGEESVHIDVLSRMLFVPASKISTALLMLEVSGLVQQLPGMKYKKV</sequence>
<feature type="domain" description="Smf/DprA SLOG" evidence="2">
    <location>
        <begin position="94"/>
        <end position="300"/>
    </location>
</feature>
<reference evidence="5" key="1">
    <citation type="submission" date="2016-11" db="EMBL/GenBank/DDBJ databases">
        <authorList>
            <person name="Varghese N."/>
            <person name="Submissions S."/>
        </authorList>
    </citation>
    <scope>NUCLEOTIDE SEQUENCE [LARGE SCALE GENOMIC DNA]</scope>
    <source>
        <strain evidence="5">DSM 17456</strain>
    </source>
</reference>
<evidence type="ECO:0000259" key="2">
    <source>
        <dbReference type="Pfam" id="PF02481"/>
    </source>
</evidence>
<dbReference type="PANTHER" id="PTHR43022:SF1">
    <property type="entry name" value="PROTEIN SMF"/>
    <property type="match status" value="1"/>
</dbReference>
<accession>A0A1N6I6N9</accession>
<dbReference type="Gene3D" id="3.40.50.450">
    <property type="match status" value="1"/>
</dbReference>
<dbReference type="PANTHER" id="PTHR43022">
    <property type="entry name" value="PROTEIN SMF"/>
    <property type="match status" value="1"/>
</dbReference>
<dbReference type="Proteomes" id="UP000184694">
    <property type="component" value="Unassembled WGS sequence"/>
</dbReference>
<evidence type="ECO:0000259" key="3">
    <source>
        <dbReference type="Pfam" id="PF17782"/>
    </source>
</evidence>
<dbReference type="Gene3D" id="1.10.10.10">
    <property type="entry name" value="Winged helix-like DNA-binding domain superfamily/Winged helix DNA-binding domain"/>
    <property type="match status" value="1"/>
</dbReference>
<dbReference type="EMBL" id="FSRG01000006">
    <property type="protein sequence ID" value="SIO27663.1"/>
    <property type="molecule type" value="Genomic_DNA"/>
</dbReference>
<dbReference type="Pfam" id="PF17782">
    <property type="entry name" value="WHD_DprA"/>
    <property type="match status" value="1"/>
</dbReference>
<evidence type="ECO:0000313" key="5">
    <source>
        <dbReference type="Proteomes" id="UP000184694"/>
    </source>
</evidence>
<dbReference type="Pfam" id="PF02481">
    <property type="entry name" value="DNA_processg_A"/>
    <property type="match status" value="1"/>
</dbReference>
<name>A0A1N6I6N9_9BACT</name>
<dbReference type="InterPro" id="IPR041614">
    <property type="entry name" value="DprA_WH"/>
</dbReference>
<gene>
    <name evidence="4" type="ORF">SAMN02745161_2459</name>
</gene>
<keyword evidence="5" id="KW-1185">Reference proteome</keyword>
<dbReference type="InterPro" id="IPR003488">
    <property type="entry name" value="DprA"/>
</dbReference>
<organism evidence="4 5">
    <name type="scientific">Halodesulfovibrio marinisediminis DSM 17456</name>
    <dbReference type="NCBI Taxonomy" id="1121457"/>
    <lineage>
        <taxon>Bacteria</taxon>
        <taxon>Pseudomonadati</taxon>
        <taxon>Thermodesulfobacteriota</taxon>
        <taxon>Desulfovibrionia</taxon>
        <taxon>Desulfovibrionales</taxon>
        <taxon>Desulfovibrionaceae</taxon>
        <taxon>Halodesulfovibrio</taxon>
    </lineage>
</organism>
<dbReference type="SUPFAM" id="SSF102405">
    <property type="entry name" value="MCP/YpsA-like"/>
    <property type="match status" value="1"/>
</dbReference>
<evidence type="ECO:0000313" key="4">
    <source>
        <dbReference type="EMBL" id="SIO27663.1"/>
    </source>
</evidence>
<protein>
    <submittedName>
        <fullName evidence="4">DNA recombination-mediator protein A</fullName>
    </submittedName>
</protein>
<proteinExistence type="inferred from homology"/>
<comment type="similarity">
    <text evidence="1">Belongs to the DprA/Smf family.</text>
</comment>